<sequence>MAGVALGAHDVASPDNGHARFSDNGHGFSNNSHAGFPDNGHAHFPNITHTNSNSIELFGFNHINGISSPIASNIGSLDADQHDLFDANQFDLNSIGVSNASCAGDWNTRRCSCLMGRHQDWPTRAVVPGAWSVRTEGKAQLHQPICSQALRFKFSWHYKMGQSVFFSMVGTRLKNKTTNLGAPVMTEAAKLKAGIPSKKCQAKALSKADQICLLEARLASLEHLDDDAAAVSKEPLFSRDSSPEDVDRLVIGSEAPTEVDTEEYVFVGGKRIPLSSYDPRLAGGNVFVAVPERLGHQPFTD</sequence>
<accession>A0A9P6L8Q7</accession>
<organism evidence="2 3">
    <name type="scientific">Thelephora terrestris</name>
    <dbReference type="NCBI Taxonomy" id="56493"/>
    <lineage>
        <taxon>Eukaryota</taxon>
        <taxon>Fungi</taxon>
        <taxon>Dikarya</taxon>
        <taxon>Basidiomycota</taxon>
        <taxon>Agaricomycotina</taxon>
        <taxon>Agaricomycetes</taxon>
        <taxon>Thelephorales</taxon>
        <taxon>Thelephoraceae</taxon>
        <taxon>Thelephora</taxon>
    </lineage>
</organism>
<protein>
    <submittedName>
        <fullName evidence="2">Uncharacterized protein</fullName>
    </submittedName>
</protein>
<comment type="caution">
    <text evidence="2">The sequence shown here is derived from an EMBL/GenBank/DDBJ whole genome shotgun (WGS) entry which is preliminary data.</text>
</comment>
<evidence type="ECO:0000313" key="2">
    <source>
        <dbReference type="EMBL" id="KAF9787410.1"/>
    </source>
</evidence>
<evidence type="ECO:0000313" key="3">
    <source>
        <dbReference type="Proteomes" id="UP000736335"/>
    </source>
</evidence>
<reference evidence="2" key="2">
    <citation type="submission" date="2020-11" db="EMBL/GenBank/DDBJ databases">
        <authorList>
            <consortium name="DOE Joint Genome Institute"/>
            <person name="Kuo A."/>
            <person name="Miyauchi S."/>
            <person name="Kiss E."/>
            <person name="Drula E."/>
            <person name="Kohler A."/>
            <person name="Sanchez-Garcia M."/>
            <person name="Andreopoulos B."/>
            <person name="Barry K.W."/>
            <person name="Bonito G."/>
            <person name="Buee M."/>
            <person name="Carver A."/>
            <person name="Chen C."/>
            <person name="Cichocki N."/>
            <person name="Clum A."/>
            <person name="Culley D."/>
            <person name="Crous P.W."/>
            <person name="Fauchery L."/>
            <person name="Girlanda M."/>
            <person name="Hayes R."/>
            <person name="Keri Z."/>
            <person name="Labutti K."/>
            <person name="Lipzen A."/>
            <person name="Lombard V."/>
            <person name="Magnuson J."/>
            <person name="Maillard F."/>
            <person name="Morin E."/>
            <person name="Murat C."/>
            <person name="Nolan M."/>
            <person name="Ohm R."/>
            <person name="Pangilinan J."/>
            <person name="Pereira M."/>
            <person name="Perotto S."/>
            <person name="Peter M."/>
            <person name="Riley R."/>
            <person name="Sitrit Y."/>
            <person name="Stielow B."/>
            <person name="Szollosi G."/>
            <person name="Zifcakova L."/>
            <person name="Stursova M."/>
            <person name="Spatafora J.W."/>
            <person name="Tedersoo L."/>
            <person name="Vaario L.-M."/>
            <person name="Yamada A."/>
            <person name="Yan M."/>
            <person name="Wang P."/>
            <person name="Xu J."/>
            <person name="Bruns T."/>
            <person name="Baldrian P."/>
            <person name="Vilgalys R."/>
            <person name="Henrissat B."/>
            <person name="Grigoriev I.V."/>
            <person name="Hibbett D."/>
            <person name="Nagy L.G."/>
            <person name="Martin F.M."/>
        </authorList>
    </citation>
    <scope>NUCLEOTIDE SEQUENCE</scope>
    <source>
        <strain evidence="2">UH-Tt-Lm1</strain>
    </source>
</reference>
<proteinExistence type="predicted"/>
<keyword evidence="3" id="KW-1185">Reference proteome</keyword>
<dbReference type="Proteomes" id="UP000736335">
    <property type="component" value="Unassembled WGS sequence"/>
</dbReference>
<reference evidence="2" key="1">
    <citation type="journal article" date="2020" name="Nat. Commun.">
        <title>Large-scale genome sequencing of mycorrhizal fungi provides insights into the early evolution of symbiotic traits.</title>
        <authorList>
            <person name="Miyauchi S."/>
            <person name="Kiss E."/>
            <person name="Kuo A."/>
            <person name="Drula E."/>
            <person name="Kohler A."/>
            <person name="Sanchez-Garcia M."/>
            <person name="Morin E."/>
            <person name="Andreopoulos B."/>
            <person name="Barry K.W."/>
            <person name="Bonito G."/>
            <person name="Buee M."/>
            <person name="Carver A."/>
            <person name="Chen C."/>
            <person name="Cichocki N."/>
            <person name="Clum A."/>
            <person name="Culley D."/>
            <person name="Crous P.W."/>
            <person name="Fauchery L."/>
            <person name="Girlanda M."/>
            <person name="Hayes R.D."/>
            <person name="Keri Z."/>
            <person name="LaButti K."/>
            <person name="Lipzen A."/>
            <person name="Lombard V."/>
            <person name="Magnuson J."/>
            <person name="Maillard F."/>
            <person name="Murat C."/>
            <person name="Nolan M."/>
            <person name="Ohm R.A."/>
            <person name="Pangilinan J."/>
            <person name="Pereira M.F."/>
            <person name="Perotto S."/>
            <person name="Peter M."/>
            <person name="Pfister S."/>
            <person name="Riley R."/>
            <person name="Sitrit Y."/>
            <person name="Stielow J.B."/>
            <person name="Szollosi G."/>
            <person name="Zifcakova L."/>
            <person name="Stursova M."/>
            <person name="Spatafora J.W."/>
            <person name="Tedersoo L."/>
            <person name="Vaario L.M."/>
            <person name="Yamada A."/>
            <person name="Yan M."/>
            <person name="Wang P."/>
            <person name="Xu J."/>
            <person name="Bruns T."/>
            <person name="Baldrian P."/>
            <person name="Vilgalys R."/>
            <person name="Dunand C."/>
            <person name="Henrissat B."/>
            <person name="Grigoriev I.V."/>
            <person name="Hibbett D."/>
            <person name="Nagy L.G."/>
            <person name="Martin F.M."/>
        </authorList>
    </citation>
    <scope>NUCLEOTIDE SEQUENCE</scope>
    <source>
        <strain evidence="2">UH-Tt-Lm1</strain>
    </source>
</reference>
<dbReference type="AlphaFoldDB" id="A0A9P6L8Q7"/>
<dbReference type="EMBL" id="WIUZ02000005">
    <property type="protein sequence ID" value="KAF9787410.1"/>
    <property type="molecule type" value="Genomic_DNA"/>
</dbReference>
<gene>
    <name evidence="2" type="ORF">BJ322DRAFT_1019832</name>
</gene>
<evidence type="ECO:0000256" key="1">
    <source>
        <dbReference type="SAM" id="MobiDB-lite"/>
    </source>
</evidence>
<feature type="region of interest" description="Disordered" evidence="1">
    <location>
        <begin position="9"/>
        <end position="34"/>
    </location>
</feature>
<name>A0A9P6L8Q7_9AGAM</name>